<evidence type="ECO:0000256" key="3">
    <source>
        <dbReference type="ARBA" id="ARBA00022989"/>
    </source>
</evidence>
<keyword evidence="2 7" id="KW-0812">Transmembrane</keyword>
<reference evidence="9" key="1">
    <citation type="submission" date="2023-10" db="EMBL/GenBank/DDBJ databases">
        <authorList>
            <person name="Hackl T."/>
        </authorList>
    </citation>
    <scope>NUCLEOTIDE SEQUENCE</scope>
</reference>
<evidence type="ECO:0000256" key="5">
    <source>
        <dbReference type="ARBA" id="ARBA00038359"/>
    </source>
</evidence>
<feature type="transmembrane region" description="Helical" evidence="7">
    <location>
        <begin position="214"/>
        <end position="236"/>
    </location>
</feature>
<evidence type="ECO:0000313" key="9">
    <source>
        <dbReference type="EMBL" id="CAJ2512980.1"/>
    </source>
</evidence>
<dbReference type="EMBL" id="CAUWAG010000020">
    <property type="protein sequence ID" value="CAJ2512980.1"/>
    <property type="molecule type" value="Genomic_DNA"/>
</dbReference>
<feature type="transmembrane region" description="Helical" evidence="7">
    <location>
        <begin position="12"/>
        <end position="34"/>
    </location>
</feature>
<comment type="caution">
    <text evidence="9">The sequence shown here is derived from an EMBL/GenBank/DDBJ whole genome shotgun (WGS) entry which is preliminary data.</text>
</comment>
<dbReference type="GO" id="GO:0016020">
    <property type="term" value="C:membrane"/>
    <property type="evidence" value="ECO:0007669"/>
    <property type="project" value="UniProtKB-SubCell"/>
</dbReference>
<evidence type="ECO:0000256" key="1">
    <source>
        <dbReference type="ARBA" id="ARBA00004141"/>
    </source>
</evidence>
<feature type="domain" description="Rhodopsin" evidence="8">
    <location>
        <begin position="30"/>
        <end position="279"/>
    </location>
</feature>
<keyword evidence="10" id="KW-1185">Reference proteome</keyword>
<organism evidence="9 10">
    <name type="scientific">Anthostomella pinea</name>
    <dbReference type="NCBI Taxonomy" id="933095"/>
    <lineage>
        <taxon>Eukaryota</taxon>
        <taxon>Fungi</taxon>
        <taxon>Dikarya</taxon>
        <taxon>Ascomycota</taxon>
        <taxon>Pezizomycotina</taxon>
        <taxon>Sordariomycetes</taxon>
        <taxon>Xylariomycetidae</taxon>
        <taxon>Xylariales</taxon>
        <taxon>Xylariaceae</taxon>
        <taxon>Anthostomella</taxon>
    </lineage>
</organism>
<proteinExistence type="inferred from homology"/>
<feature type="transmembrane region" description="Helical" evidence="7">
    <location>
        <begin position="130"/>
        <end position="152"/>
    </location>
</feature>
<feature type="region of interest" description="Disordered" evidence="6">
    <location>
        <begin position="293"/>
        <end position="315"/>
    </location>
</feature>
<dbReference type="InterPro" id="IPR052337">
    <property type="entry name" value="SAT4-like"/>
</dbReference>
<evidence type="ECO:0000313" key="10">
    <source>
        <dbReference type="Proteomes" id="UP001295740"/>
    </source>
</evidence>
<dbReference type="PANTHER" id="PTHR33048">
    <property type="entry name" value="PTH11-LIKE INTEGRAL MEMBRANE PROTEIN (AFU_ORTHOLOGUE AFUA_5G11245)"/>
    <property type="match status" value="1"/>
</dbReference>
<dbReference type="AlphaFoldDB" id="A0AAI8YQ46"/>
<comment type="subcellular location">
    <subcellularLocation>
        <location evidence="1">Membrane</location>
        <topology evidence="1">Multi-pass membrane protein</topology>
    </subcellularLocation>
</comment>
<dbReference type="Proteomes" id="UP001295740">
    <property type="component" value="Unassembled WGS sequence"/>
</dbReference>
<feature type="transmembrane region" description="Helical" evidence="7">
    <location>
        <begin position="97"/>
        <end position="118"/>
    </location>
</feature>
<sequence length="382" mass="42025">MPTVPHVDDRNGVIVMTAVFTLLIILAVAFRFYARHLTRAGYGADDWLAAAALFFTLALNGIFLGATIEGAITGHSPVRDGWPVTTPLQIVAQKYKYAFQITEKVVFGLVKLSLLFLWKRLFGSSKPFRIVCRVMIPITVAWTLAFLFTTIFQCGTRWTMNWAPIGIFLTQCIESLNVLTVFSVTDILSDLIIIAMPVPVIWRLHQPTRKKIALTSIFLVGFFTIGAGIARTYMYLVTSYDKEDNPDFIADFTLCILWSEIEANVAMLVCCMPTLAPVIGKFGGRILSSIHTTGSGKGFRLSSGHKRSKATDDGLELPALSNSRRKQSSRLSSDTQLLWQEGHGTVTAAGYANAHGQPSNTPGIMARTDISTTYEVKGSESV</sequence>
<protein>
    <submittedName>
        <fullName evidence="9">Uu.00g010990.m01.CDS01</fullName>
    </submittedName>
</protein>
<dbReference type="PANTHER" id="PTHR33048:SF157">
    <property type="entry name" value="INTEGRAL MEMBRANE PROTEIN"/>
    <property type="match status" value="1"/>
</dbReference>
<feature type="transmembrane region" description="Helical" evidence="7">
    <location>
        <begin position="178"/>
        <end position="202"/>
    </location>
</feature>
<gene>
    <name evidence="9" type="ORF">KHLLAP_LOCUS13448</name>
</gene>
<dbReference type="Pfam" id="PF20684">
    <property type="entry name" value="Fung_rhodopsin"/>
    <property type="match status" value="1"/>
</dbReference>
<comment type="similarity">
    <text evidence="5">Belongs to the SAT4 family.</text>
</comment>
<keyword evidence="4 7" id="KW-0472">Membrane</keyword>
<evidence type="ECO:0000256" key="6">
    <source>
        <dbReference type="SAM" id="MobiDB-lite"/>
    </source>
</evidence>
<keyword evidence="3 7" id="KW-1133">Transmembrane helix</keyword>
<evidence type="ECO:0000256" key="7">
    <source>
        <dbReference type="SAM" id="Phobius"/>
    </source>
</evidence>
<evidence type="ECO:0000256" key="4">
    <source>
        <dbReference type="ARBA" id="ARBA00023136"/>
    </source>
</evidence>
<dbReference type="InterPro" id="IPR049326">
    <property type="entry name" value="Rhodopsin_dom_fungi"/>
</dbReference>
<accession>A0AAI8YQ46</accession>
<evidence type="ECO:0000259" key="8">
    <source>
        <dbReference type="Pfam" id="PF20684"/>
    </source>
</evidence>
<evidence type="ECO:0000256" key="2">
    <source>
        <dbReference type="ARBA" id="ARBA00022692"/>
    </source>
</evidence>
<name>A0AAI8YQ46_9PEZI</name>
<feature type="transmembrane region" description="Helical" evidence="7">
    <location>
        <begin position="46"/>
        <end position="68"/>
    </location>
</feature>